<evidence type="ECO:0000259" key="2">
    <source>
        <dbReference type="Pfam" id="PF02714"/>
    </source>
</evidence>
<dbReference type="PANTHER" id="PTHR13018:SF98">
    <property type="entry name" value="TO DEHYDRATION PROTEIN, PUTATIVE, EXPRESSED-RELATED"/>
    <property type="match status" value="1"/>
</dbReference>
<dbReference type="GO" id="GO:0005886">
    <property type="term" value="C:plasma membrane"/>
    <property type="evidence" value="ECO:0007669"/>
    <property type="project" value="TreeGrafter"/>
</dbReference>
<feature type="domain" description="CSC1/OSCA1-like 7TM region" evidence="2">
    <location>
        <begin position="201"/>
        <end position="269"/>
    </location>
</feature>
<gene>
    <name evidence="3" type="ORF">TSUD_119300</name>
</gene>
<sequence length="278" mass="31622">MSNLSSVKHVNIVDVTSLSDQNTPLILLNWLVELANIESLTVSLNTLTVLSLVPDLLKVEFPSLYDLKSLKVITTHSHSSIPKEIVNFLLQNAPSAKVTSHNWLSEYQAHTVNGFTFSVKALTKFTQVLNREWNEDIITGTAFEQLYAFLHQSPTQIPRTIGVSIPMKATFFMTHIMLKPREIEERPWILGLWTIPKLFQAFKLYFLLGIVYAVVTPILLPFILVFFAFAYSVYRHQIIKVYNQQYESAAAFWPQVHSRIIASLTAASVRLAYHQKGS</sequence>
<dbReference type="Proteomes" id="UP000242715">
    <property type="component" value="Unassembled WGS sequence"/>
</dbReference>
<dbReference type="GO" id="GO:0005227">
    <property type="term" value="F:calcium-activated cation channel activity"/>
    <property type="evidence" value="ECO:0007669"/>
    <property type="project" value="InterPro"/>
</dbReference>
<organism evidence="3 4">
    <name type="scientific">Trifolium subterraneum</name>
    <name type="common">Subterranean clover</name>
    <dbReference type="NCBI Taxonomy" id="3900"/>
    <lineage>
        <taxon>Eukaryota</taxon>
        <taxon>Viridiplantae</taxon>
        <taxon>Streptophyta</taxon>
        <taxon>Embryophyta</taxon>
        <taxon>Tracheophyta</taxon>
        <taxon>Spermatophyta</taxon>
        <taxon>Magnoliopsida</taxon>
        <taxon>eudicotyledons</taxon>
        <taxon>Gunneridae</taxon>
        <taxon>Pentapetalae</taxon>
        <taxon>rosids</taxon>
        <taxon>fabids</taxon>
        <taxon>Fabales</taxon>
        <taxon>Fabaceae</taxon>
        <taxon>Papilionoideae</taxon>
        <taxon>50 kb inversion clade</taxon>
        <taxon>NPAAA clade</taxon>
        <taxon>Hologalegina</taxon>
        <taxon>IRL clade</taxon>
        <taxon>Trifolieae</taxon>
        <taxon>Trifolium</taxon>
    </lineage>
</organism>
<evidence type="ECO:0000313" key="3">
    <source>
        <dbReference type="EMBL" id="GAU38250.1"/>
    </source>
</evidence>
<dbReference type="PANTHER" id="PTHR13018">
    <property type="entry name" value="PROBABLE MEMBRANE PROTEIN DUF221-RELATED"/>
    <property type="match status" value="1"/>
</dbReference>
<keyword evidence="1" id="KW-1133">Transmembrane helix</keyword>
<evidence type="ECO:0000256" key="1">
    <source>
        <dbReference type="SAM" id="Phobius"/>
    </source>
</evidence>
<proteinExistence type="predicted"/>
<reference evidence="4" key="1">
    <citation type="journal article" date="2017" name="Front. Plant Sci.">
        <title>Climate Clever Clovers: New Paradigm to Reduce the Environmental Footprint of Ruminants by Breeding Low Methanogenic Forages Utilizing Haplotype Variation.</title>
        <authorList>
            <person name="Kaur P."/>
            <person name="Appels R."/>
            <person name="Bayer P.E."/>
            <person name="Keeble-Gagnere G."/>
            <person name="Wang J."/>
            <person name="Hirakawa H."/>
            <person name="Shirasawa K."/>
            <person name="Vercoe P."/>
            <person name="Stefanova K."/>
            <person name="Durmic Z."/>
            <person name="Nichols P."/>
            <person name="Revell C."/>
            <person name="Isobe S.N."/>
            <person name="Edwards D."/>
            <person name="Erskine W."/>
        </authorList>
    </citation>
    <scope>NUCLEOTIDE SEQUENCE [LARGE SCALE GENOMIC DNA]</scope>
    <source>
        <strain evidence="4">cv. Daliak</strain>
    </source>
</reference>
<accession>A0A2Z6NNN1</accession>
<protein>
    <recommendedName>
        <fullName evidence="2">CSC1/OSCA1-like 7TM region domain-containing protein</fullName>
    </recommendedName>
</protein>
<feature type="transmembrane region" description="Helical" evidence="1">
    <location>
        <begin position="204"/>
        <end position="234"/>
    </location>
</feature>
<evidence type="ECO:0000313" key="4">
    <source>
        <dbReference type="Proteomes" id="UP000242715"/>
    </source>
</evidence>
<dbReference type="OrthoDB" id="1689567at2759"/>
<keyword evidence="4" id="KW-1185">Reference proteome</keyword>
<dbReference type="InterPro" id="IPR003864">
    <property type="entry name" value="CSC1/OSCA1-like_7TM"/>
</dbReference>
<dbReference type="InterPro" id="IPR045122">
    <property type="entry name" value="Csc1-like"/>
</dbReference>
<keyword evidence="1" id="KW-0812">Transmembrane</keyword>
<name>A0A2Z6NNN1_TRISU</name>
<dbReference type="EMBL" id="DF973708">
    <property type="protein sequence ID" value="GAU38250.1"/>
    <property type="molecule type" value="Genomic_DNA"/>
</dbReference>
<keyword evidence="1" id="KW-0472">Membrane</keyword>
<dbReference type="Pfam" id="PF02714">
    <property type="entry name" value="RSN1_7TM"/>
    <property type="match status" value="1"/>
</dbReference>
<dbReference type="AlphaFoldDB" id="A0A2Z6NNN1"/>